<dbReference type="STRING" id="1860102.ACCAA_310096"/>
<dbReference type="AlphaFoldDB" id="A0A1A8XMG4"/>
<feature type="transmembrane region" description="Helical" evidence="6">
    <location>
        <begin position="6"/>
        <end position="24"/>
    </location>
</feature>
<keyword evidence="3 6" id="KW-0812">Transmembrane</keyword>
<evidence type="ECO:0000256" key="2">
    <source>
        <dbReference type="ARBA" id="ARBA00005268"/>
    </source>
</evidence>
<evidence type="ECO:0000256" key="6">
    <source>
        <dbReference type="SAM" id="Phobius"/>
    </source>
</evidence>
<dbReference type="RefSeq" id="WP_186407116.1">
    <property type="nucleotide sequence ID" value="NZ_FLQX01000107.1"/>
</dbReference>
<sequence>MNAIVLSPLDLALAALLVLALAGLSWHMRIGVERQLLVSAARSTLQLFLIGLVLKVLFDNAHLVWVALMAGVMIAVAGREVMVRQKRRLLGWRGFGVGTLSMFVSSFSVTVLALVLVIGTTPWYAPQYAIPLLGMILGNTMNGISLGLDRLTQDAAQKRQILESRLALGQCWQRAISDSRREAIRVGLIPIVNAMSAAGIVSLPGMMTGQILAGTPPVEAVKYQILVMFLIAGGTGLGTVVAVSLAARRLFDERHRLRLDRLGTPVK</sequence>
<gene>
    <name evidence="7" type="ORF">ACCAA_310096</name>
</gene>
<dbReference type="Proteomes" id="UP000199169">
    <property type="component" value="Unassembled WGS sequence"/>
</dbReference>
<feature type="transmembrane region" description="Helical" evidence="6">
    <location>
        <begin position="36"/>
        <end position="57"/>
    </location>
</feature>
<proteinExistence type="inferred from homology"/>
<feature type="transmembrane region" description="Helical" evidence="6">
    <location>
        <begin position="63"/>
        <end position="82"/>
    </location>
</feature>
<dbReference type="GO" id="GO:0005886">
    <property type="term" value="C:plasma membrane"/>
    <property type="evidence" value="ECO:0007669"/>
    <property type="project" value="TreeGrafter"/>
</dbReference>
<feature type="transmembrane region" description="Helical" evidence="6">
    <location>
        <begin position="94"/>
        <end position="116"/>
    </location>
</feature>
<protein>
    <recommendedName>
        <fullName evidence="9">Iron export ABC transporter permease subunit FetB</fullName>
    </recommendedName>
</protein>
<dbReference type="PANTHER" id="PTHR30028">
    <property type="entry name" value="UPF0014 INNER MEMBRANE PROTEIN YBBM-RELATED"/>
    <property type="match status" value="1"/>
</dbReference>
<dbReference type="InterPro" id="IPR005226">
    <property type="entry name" value="UPF0014_fam"/>
</dbReference>
<organism evidence="7 8">
    <name type="scientific">Candidatus Accumulibacter aalborgensis</name>
    <dbReference type="NCBI Taxonomy" id="1860102"/>
    <lineage>
        <taxon>Bacteria</taxon>
        <taxon>Pseudomonadati</taxon>
        <taxon>Pseudomonadota</taxon>
        <taxon>Betaproteobacteria</taxon>
        <taxon>Candidatus Accumulibacter</taxon>
    </lineage>
</organism>
<dbReference type="EMBL" id="FLQX01000107">
    <property type="protein sequence ID" value="SBT06364.1"/>
    <property type="molecule type" value="Genomic_DNA"/>
</dbReference>
<evidence type="ECO:0008006" key="9">
    <source>
        <dbReference type="Google" id="ProtNLM"/>
    </source>
</evidence>
<evidence type="ECO:0000256" key="5">
    <source>
        <dbReference type="ARBA" id="ARBA00023136"/>
    </source>
</evidence>
<evidence type="ECO:0000313" key="8">
    <source>
        <dbReference type="Proteomes" id="UP000199169"/>
    </source>
</evidence>
<dbReference type="Pfam" id="PF03649">
    <property type="entry name" value="UPF0014"/>
    <property type="match status" value="1"/>
</dbReference>
<comment type="similarity">
    <text evidence="2">Belongs to the UPF0014 family.</text>
</comment>
<feature type="transmembrane region" description="Helical" evidence="6">
    <location>
        <begin position="223"/>
        <end position="247"/>
    </location>
</feature>
<evidence type="ECO:0000256" key="3">
    <source>
        <dbReference type="ARBA" id="ARBA00022692"/>
    </source>
</evidence>
<comment type="subcellular location">
    <subcellularLocation>
        <location evidence="1">Membrane</location>
        <topology evidence="1">Multi-pass membrane protein</topology>
    </subcellularLocation>
</comment>
<feature type="transmembrane region" description="Helical" evidence="6">
    <location>
        <begin position="128"/>
        <end position="148"/>
    </location>
</feature>
<evidence type="ECO:0000313" key="7">
    <source>
        <dbReference type="EMBL" id="SBT06364.1"/>
    </source>
</evidence>
<keyword evidence="8" id="KW-1185">Reference proteome</keyword>
<dbReference type="PANTHER" id="PTHR30028:SF0">
    <property type="entry name" value="PROTEIN ALUMINUM SENSITIVE 3"/>
    <property type="match status" value="1"/>
</dbReference>
<keyword evidence="5 6" id="KW-0472">Membrane</keyword>
<feature type="transmembrane region" description="Helical" evidence="6">
    <location>
        <begin position="183"/>
        <end position="203"/>
    </location>
</feature>
<evidence type="ECO:0000256" key="1">
    <source>
        <dbReference type="ARBA" id="ARBA00004141"/>
    </source>
</evidence>
<name>A0A1A8XMG4_9PROT</name>
<accession>A0A1A8XMG4</accession>
<reference evidence="7 8" key="1">
    <citation type="submission" date="2016-06" db="EMBL/GenBank/DDBJ databases">
        <authorList>
            <person name="Kjaerup R.B."/>
            <person name="Dalgaard T.S."/>
            <person name="Juul-Madsen H.R."/>
        </authorList>
    </citation>
    <scope>NUCLEOTIDE SEQUENCE [LARGE SCALE GENOMIC DNA]</scope>
    <source>
        <strain evidence="7">3</strain>
    </source>
</reference>
<evidence type="ECO:0000256" key="4">
    <source>
        <dbReference type="ARBA" id="ARBA00022989"/>
    </source>
</evidence>
<keyword evidence="4 6" id="KW-1133">Transmembrane helix</keyword>